<dbReference type="EMBL" id="JARJCN010000053">
    <property type="protein sequence ID" value="KAJ7080730.1"/>
    <property type="molecule type" value="Genomic_DNA"/>
</dbReference>
<evidence type="ECO:0000313" key="2">
    <source>
        <dbReference type="EMBL" id="KAJ7080730.1"/>
    </source>
</evidence>
<dbReference type="InterPro" id="IPR019261">
    <property type="entry name" value="PARG_cat_microbial"/>
</dbReference>
<accession>A0AAD6U0I4</accession>
<protein>
    <recommendedName>
        <fullName evidence="1">Microbial-type PARG catalytic domain-containing protein</fullName>
    </recommendedName>
</protein>
<dbReference type="Pfam" id="PF10021">
    <property type="entry name" value="PARG_cat_microb"/>
    <property type="match status" value="1"/>
</dbReference>
<gene>
    <name evidence="2" type="ORF">B0H15DRAFT_743299</name>
</gene>
<feature type="non-terminal residue" evidence="2">
    <location>
        <position position="1"/>
    </location>
</feature>
<dbReference type="Proteomes" id="UP001222325">
    <property type="component" value="Unassembled WGS sequence"/>
</dbReference>
<evidence type="ECO:0000259" key="1">
    <source>
        <dbReference type="Pfam" id="PF10021"/>
    </source>
</evidence>
<dbReference type="InterPro" id="IPR043472">
    <property type="entry name" value="Macro_dom-like"/>
</dbReference>
<organism evidence="2 3">
    <name type="scientific">Mycena belliarum</name>
    <dbReference type="NCBI Taxonomy" id="1033014"/>
    <lineage>
        <taxon>Eukaryota</taxon>
        <taxon>Fungi</taxon>
        <taxon>Dikarya</taxon>
        <taxon>Basidiomycota</taxon>
        <taxon>Agaricomycotina</taxon>
        <taxon>Agaricomycetes</taxon>
        <taxon>Agaricomycetidae</taxon>
        <taxon>Agaricales</taxon>
        <taxon>Marasmiineae</taxon>
        <taxon>Mycenaceae</taxon>
        <taxon>Mycena</taxon>
    </lineage>
</organism>
<reference evidence="2" key="1">
    <citation type="submission" date="2023-03" db="EMBL/GenBank/DDBJ databases">
        <title>Massive genome expansion in bonnet fungi (Mycena s.s.) driven by repeated elements and novel gene families across ecological guilds.</title>
        <authorList>
            <consortium name="Lawrence Berkeley National Laboratory"/>
            <person name="Harder C.B."/>
            <person name="Miyauchi S."/>
            <person name="Viragh M."/>
            <person name="Kuo A."/>
            <person name="Thoen E."/>
            <person name="Andreopoulos B."/>
            <person name="Lu D."/>
            <person name="Skrede I."/>
            <person name="Drula E."/>
            <person name="Henrissat B."/>
            <person name="Morin E."/>
            <person name="Kohler A."/>
            <person name="Barry K."/>
            <person name="LaButti K."/>
            <person name="Morin E."/>
            <person name="Salamov A."/>
            <person name="Lipzen A."/>
            <person name="Mereny Z."/>
            <person name="Hegedus B."/>
            <person name="Baldrian P."/>
            <person name="Stursova M."/>
            <person name="Weitz H."/>
            <person name="Taylor A."/>
            <person name="Grigoriev I.V."/>
            <person name="Nagy L.G."/>
            <person name="Martin F."/>
            <person name="Kauserud H."/>
        </authorList>
    </citation>
    <scope>NUCLEOTIDE SEQUENCE</scope>
    <source>
        <strain evidence="2">CBHHK173m</strain>
    </source>
</reference>
<sequence length="175" mass="19101">TVEERKRIARDTIYRTAEMISQFRKGGASAESTFFSNQLPPLESLGDGASGLTQPEVEINVINSDSYISARTILAETSQANGKTAVLNLASDEEPAGGWIHSFTRTQARFDEEALCYSSTLYATLKPKYYLQYPWPNLGPGSVAGVFSPGVVVFKDDLAHHCADLPPEDRVVVSL</sequence>
<feature type="non-terminal residue" evidence="2">
    <location>
        <position position="175"/>
    </location>
</feature>
<dbReference type="AlphaFoldDB" id="A0AAD6U0I4"/>
<evidence type="ECO:0000313" key="3">
    <source>
        <dbReference type="Proteomes" id="UP001222325"/>
    </source>
</evidence>
<keyword evidence="3" id="KW-1185">Reference proteome</keyword>
<comment type="caution">
    <text evidence="2">The sequence shown here is derived from an EMBL/GenBank/DDBJ whole genome shotgun (WGS) entry which is preliminary data.</text>
</comment>
<feature type="domain" description="Microbial-type PARG catalytic" evidence="1">
    <location>
        <begin position="51"/>
        <end position="156"/>
    </location>
</feature>
<dbReference type="PANTHER" id="PTHR35596:SF1">
    <property type="entry name" value="MICROBIAL-TYPE PARG CATALYTIC DOMAIN-CONTAINING PROTEIN"/>
    <property type="match status" value="1"/>
</dbReference>
<name>A0AAD6U0I4_9AGAR</name>
<dbReference type="PANTHER" id="PTHR35596">
    <property type="entry name" value="DUF2263 DOMAIN-CONTAINING PROTEIN"/>
    <property type="match status" value="1"/>
</dbReference>
<dbReference type="Gene3D" id="3.40.220.10">
    <property type="entry name" value="Leucine Aminopeptidase, subunit E, domain 1"/>
    <property type="match status" value="1"/>
</dbReference>
<proteinExistence type="predicted"/>